<evidence type="ECO:0000256" key="2">
    <source>
        <dbReference type="SAM" id="Phobius"/>
    </source>
</evidence>
<feature type="region of interest" description="Disordered" evidence="1">
    <location>
        <begin position="61"/>
        <end position="82"/>
    </location>
</feature>
<feature type="transmembrane region" description="Helical" evidence="2">
    <location>
        <begin position="28"/>
        <end position="49"/>
    </location>
</feature>
<dbReference type="AlphaFoldDB" id="A0A2H1WA20"/>
<gene>
    <name evidence="3" type="ORF">SFRICE_036855</name>
</gene>
<evidence type="ECO:0000313" key="3">
    <source>
        <dbReference type="EMBL" id="SOQ49900.1"/>
    </source>
</evidence>
<dbReference type="EMBL" id="ODYU01007270">
    <property type="protein sequence ID" value="SOQ49900.1"/>
    <property type="molecule type" value="Genomic_DNA"/>
</dbReference>
<protein>
    <submittedName>
        <fullName evidence="3">SFRICE_036855</fullName>
    </submittedName>
</protein>
<sequence>MASSEEEATTASTDTYPEDDDCLSVRKWWCFLLSSIFTFLAGLLVVLLWRACAFVCCHKEPELAPNDPKQKEQKAARQGKQEFEGTFMTEAKDWAGELISGQTTTGRILVSTPSCLQPATSCQGCTLRFPSSRHPSQYFT</sequence>
<accession>A0A2H1WA20</accession>
<keyword evidence="2" id="KW-1133">Transmembrane helix</keyword>
<keyword evidence="2" id="KW-0812">Transmembrane</keyword>
<organism evidence="3">
    <name type="scientific">Spodoptera frugiperda</name>
    <name type="common">Fall armyworm</name>
    <dbReference type="NCBI Taxonomy" id="7108"/>
    <lineage>
        <taxon>Eukaryota</taxon>
        <taxon>Metazoa</taxon>
        <taxon>Ecdysozoa</taxon>
        <taxon>Arthropoda</taxon>
        <taxon>Hexapoda</taxon>
        <taxon>Insecta</taxon>
        <taxon>Pterygota</taxon>
        <taxon>Neoptera</taxon>
        <taxon>Endopterygota</taxon>
        <taxon>Lepidoptera</taxon>
        <taxon>Glossata</taxon>
        <taxon>Ditrysia</taxon>
        <taxon>Noctuoidea</taxon>
        <taxon>Noctuidae</taxon>
        <taxon>Amphipyrinae</taxon>
        <taxon>Spodoptera</taxon>
    </lineage>
</organism>
<name>A0A2H1WA20_SPOFR</name>
<evidence type="ECO:0000256" key="1">
    <source>
        <dbReference type="SAM" id="MobiDB-lite"/>
    </source>
</evidence>
<reference evidence="3" key="1">
    <citation type="submission" date="2016-07" db="EMBL/GenBank/DDBJ databases">
        <authorList>
            <person name="Bretaudeau A."/>
        </authorList>
    </citation>
    <scope>NUCLEOTIDE SEQUENCE</scope>
    <source>
        <strain evidence="3">Rice</strain>
        <tissue evidence="3">Whole body</tissue>
    </source>
</reference>
<proteinExistence type="predicted"/>
<keyword evidence="2" id="KW-0472">Membrane</keyword>